<dbReference type="Pfam" id="PF02631">
    <property type="entry name" value="RecX_HTH2"/>
    <property type="match status" value="1"/>
</dbReference>
<dbReference type="Proteomes" id="UP000239549">
    <property type="component" value="Unassembled WGS sequence"/>
</dbReference>
<dbReference type="AlphaFoldDB" id="A0A2L2X990"/>
<evidence type="ECO:0000256" key="3">
    <source>
        <dbReference type="ARBA" id="ARBA00018111"/>
    </source>
</evidence>
<comment type="function">
    <text evidence="5">Modulates RecA activity.</text>
</comment>
<dbReference type="Gene3D" id="1.10.10.10">
    <property type="entry name" value="Winged helix-like DNA-binding domain superfamily/Winged helix DNA-binding domain"/>
    <property type="match status" value="2"/>
</dbReference>
<dbReference type="PANTHER" id="PTHR33602:SF1">
    <property type="entry name" value="REGULATORY PROTEIN RECX FAMILY PROTEIN"/>
    <property type="match status" value="1"/>
</dbReference>
<evidence type="ECO:0000313" key="8">
    <source>
        <dbReference type="EMBL" id="GBF32698.1"/>
    </source>
</evidence>
<dbReference type="Pfam" id="PF21982">
    <property type="entry name" value="RecX_HTH1"/>
    <property type="match status" value="1"/>
</dbReference>
<organism evidence="8 9">
    <name type="scientific">Desulfocucumis palustris</name>
    <dbReference type="NCBI Taxonomy" id="1898651"/>
    <lineage>
        <taxon>Bacteria</taxon>
        <taxon>Bacillati</taxon>
        <taxon>Bacillota</taxon>
        <taxon>Clostridia</taxon>
        <taxon>Eubacteriales</taxon>
        <taxon>Desulfocucumaceae</taxon>
        <taxon>Desulfocucumis</taxon>
    </lineage>
</organism>
<dbReference type="InterPro" id="IPR036388">
    <property type="entry name" value="WH-like_DNA-bd_sf"/>
</dbReference>
<keyword evidence="9" id="KW-1185">Reference proteome</keyword>
<dbReference type="InterPro" id="IPR053926">
    <property type="entry name" value="RecX_HTH_1st"/>
</dbReference>
<dbReference type="InterPro" id="IPR003783">
    <property type="entry name" value="Regulatory_RecX"/>
</dbReference>
<gene>
    <name evidence="5" type="primary">recX</name>
    <name evidence="8" type="ORF">DCCM_0894</name>
</gene>
<protein>
    <recommendedName>
        <fullName evidence="3 5">Regulatory protein RecX</fullName>
    </recommendedName>
</protein>
<evidence type="ECO:0000313" key="9">
    <source>
        <dbReference type="Proteomes" id="UP000239549"/>
    </source>
</evidence>
<evidence type="ECO:0000256" key="4">
    <source>
        <dbReference type="ARBA" id="ARBA00022490"/>
    </source>
</evidence>
<dbReference type="GO" id="GO:0006282">
    <property type="term" value="P:regulation of DNA repair"/>
    <property type="evidence" value="ECO:0007669"/>
    <property type="project" value="UniProtKB-UniRule"/>
</dbReference>
<dbReference type="HAMAP" id="MF_01114">
    <property type="entry name" value="RecX"/>
    <property type="match status" value="1"/>
</dbReference>
<feature type="domain" description="RecX second three-helical" evidence="6">
    <location>
        <begin position="74"/>
        <end position="113"/>
    </location>
</feature>
<evidence type="ECO:0000256" key="5">
    <source>
        <dbReference type="HAMAP-Rule" id="MF_01114"/>
    </source>
</evidence>
<dbReference type="GO" id="GO:0005737">
    <property type="term" value="C:cytoplasm"/>
    <property type="evidence" value="ECO:0007669"/>
    <property type="project" value="UniProtKB-SubCell"/>
</dbReference>
<dbReference type="PANTHER" id="PTHR33602">
    <property type="entry name" value="REGULATORY PROTEIN RECX FAMILY PROTEIN"/>
    <property type="match status" value="1"/>
</dbReference>
<dbReference type="InterPro" id="IPR053924">
    <property type="entry name" value="RecX_HTH_2nd"/>
</dbReference>
<accession>A0A2L2X990</accession>
<comment type="similarity">
    <text evidence="2 5">Belongs to the RecX family.</text>
</comment>
<evidence type="ECO:0000256" key="2">
    <source>
        <dbReference type="ARBA" id="ARBA00009695"/>
    </source>
</evidence>
<dbReference type="RefSeq" id="WP_104371188.1">
    <property type="nucleotide sequence ID" value="NZ_BFAV01000045.1"/>
</dbReference>
<evidence type="ECO:0000259" key="7">
    <source>
        <dbReference type="Pfam" id="PF21982"/>
    </source>
</evidence>
<evidence type="ECO:0000256" key="1">
    <source>
        <dbReference type="ARBA" id="ARBA00004496"/>
    </source>
</evidence>
<reference evidence="9" key="1">
    <citation type="submission" date="2018-02" db="EMBL/GenBank/DDBJ databases">
        <title>Genome sequence of Desulfocucumis palustris strain NAW-5.</title>
        <authorList>
            <person name="Watanabe M."/>
            <person name="Kojima H."/>
            <person name="Fukui M."/>
        </authorList>
    </citation>
    <scope>NUCLEOTIDE SEQUENCE [LARGE SCALE GENOMIC DNA]</scope>
    <source>
        <strain evidence="9">NAW-5</strain>
    </source>
</reference>
<feature type="domain" description="RecX first three-helical" evidence="7">
    <location>
        <begin position="28"/>
        <end position="67"/>
    </location>
</feature>
<sequence length="174" mass="19359">MKGNNPATGKLIGLVCFEVTKEDDFNRAKSLAFGILSRRAHSGHELAEKLRGRGLDAVMVDKVIDFLCEYGLIDDVSYAGSYIRRRLSGKPAGRALMARELRSRGIDRDIVEAQLALLDPEEEYRMALALAGRKKAVLGEGFSMARISSYLWRRGFDGDIISRVCRQLEEPAVP</sequence>
<comment type="caution">
    <text evidence="8">The sequence shown here is derived from an EMBL/GenBank/DDBJ whole genome shotgun (WGS) entry which is preliminary data.</text>
</comment>
<dbReference type="OrthoDB" id="5421057at2"/>
<keyword evidence="4 5" id="KW-0963">Cytoplasm</keyword>
<proteinExistence type="inferred from homology"/>
<name>A0A2L2X990_9FIRM</name>
<comment type="subcellular location">
    <subcellularLocation>
        <location evidence="1 5">Cytoplasm</location>
    </subcellularLocation>
</comment>
<dbReference type="EMBL" id="BFAV01000045">
    <property type="protein sequence ID" value="GBF32698.1"/>
    <property type="molecule type" value="Genomic_DNA"/>
</dbReference>
<evidence type="ECO:0000259" key="6">
    <source>
        <dbReference type="Pfam" id="PF02631"/>
    </source>
</evidence>